<sequence>MDTQQANDLGFFRGLFDQCPAMFEKTFKQVFEYVENPFSVSNAVCISGWQKNIGNERILKYLARRALVELKLIDILIWLLGRDKVSSMRNFQLQIADRLGIQNSKDDEPDVEDDEQIVDEALSTQIHARLKNRKFILVHNGDWSLVELWRMGIPNMRSSVYSIILVSSPHDRMYHQLVTVNNLSDDEIHDLLYEECLDICDHLSISSPSLHITPDVVMDCILYLLLFDINIRIETIVQYWLAEGLIGTPAMDLDAIFKCGQNLLDELHHRHLVELQNDHVLVLPSKSPKNCTKLSTIITTRIRLKDIPEAFFENMVNVRVLSLVRNDITCLPSSIVHLGNNLKLLDLKQCTKLESLPLPYLRALGKLEVLDLSGTPLTELPDNSFEDCQSLSRLPTSIAQPLEKLQLLHLSRTKLLKIPEQFFQGMVKLKDLNLSLNPSLRSLPMSIFNLVNLKKLNLKGCSELQNMTHCLKHFPSSLEELNLSRCDSLQDIKLDSSSFPNLRILDLKYTPVKFISL</sequence>
<dbReference type="InterPro" id="IPR032675">
    <property type="entry name" value="LRR_dom_sf"/>
</dbReference>
<dbReference type="InParanoid" id="A0A2G5F0N0"/>
<name>A0A2G5F0N0_AQUCA</name>
<dbReference type="Proteomes" id="UP000230069">
    <property type="component" value="Unassembled WGS sequence"/>
</dbReference>
<evidence type="ECO:0000313" key="4">
    <source>
        <dbReference type="Proteomes" id="UP000230069"/>
    </source>
</evidence>
<keyword evidence="2" id="KW-0677">Repeat</keyword>
<dbReference type="PANTHER" id="PTHR45752:SF136">
    <property type="entry name" value="MBD DOMAIN-CONTAINING PROTEIN"/>
    <property type="match status" value="1"/>
</dbReference>
<dbReference type="InterPro" id="IPR001611">
    <property type="entry name" value="Leu-rich_rpt"/>
</dbReference>
<evidence type="ECO:0000256" key="2">
    <source>
        <dbReference type="ARBA" id="ARBA00022737"/>
    </source>
</evidence>
<dbReference type="EMBL" id="KZ305020">
    <property type="protein sequence ID" value="PIA61536.1"/>
    <property type="molecule type" value="Genomic_DNA"/>
</dbReference>
<proteinExistence type="predicted"/>
<dbReference type="Pfam" id="PF13855">
    <property type="entry name" value="LRR_8"/>
    <property type="match status" value="1"/>
</dbReference>
<keyword evidence="4" id="KW-1185">Reference proteome</keyword>
<dbReference type="SMART" id="SM00369">
    <property type="entry name" value="LRR_TYP"/>
    <property type="match status" value="4"/>
</dbReference>
<dbReference type="PANTHER" id="PTHR45752">
    <property type="entry name" value="LEUCINE-RICH REPEAT-CONTAINING"/>
    <property type="match status" value="1"/>
</dbReference>
<accession>A0A2G5F0N0</accession>
<dbReference type="OrthoDB" id="1938824at2759"/>
<evidence type="ECO:0000256" key="1">
    <source>
        <dbReference type="ARBA" id="ARBA00022614"/>
    </source>
</evidence>
<dbReference type="Gene3D" id="3.80.10.10">
    <property type="entry name" value="Ribonuclease Inhibitor"/>
    <property type="match status" value="2"/>
</dbReference>
<evidence type="ECO:0000313" key="3">
    <source>
        <dbReference type="EMBL" id="PIA61536.1"/>
    </source>
</evidence>
<gene>
    <name evidence="3" type="ORF">AQUCO_00300811v1</name>
</gene>
<dbReference type="InterPro" id="IPR003591">
    <property type="entry name" value="Leu-rich_rpt_typical-subtyp"/>
</dbReference>
<dbReference type="InterPro" id="IPR026906">
    <property type="entry name" value="LRR_5"/>
</dbReference>
<dbReference type="SUPFAM" id="SSF52047">
    <property type="entry name" value="RNI-like"/>
    <property type="match status" value="1"/>
</dbReference>
<dbReference type="Pfam" id="PF13306">
    <property type="entry name" value="LRR_5"/>
    <property type="match status" value="1"/>
</dbReference>
<keyword evidence="1" id="KW-0433">Leucine-rich repeat</keyword>
<reference evidence="3 4" key="1">
    <citation type="submission" date="2017-09" db="EMBL/GenBank/DDBJ databases">
        <title>WGS assembly of Aquilegia coerulea Goldsmith.</title>
        <authorList>
            <person name="Hodges S."/>
            <person name="Kramer E."/>
            <person name="Nordborg M."/>
            <person name="Tomkins J."/>
            <person name="Borevitz J."/>
            <person name="Derieg N."/>
            <person name="Yan J."/>
            <person name="Mihaltcheva S."/>
            <person name="Hayes R.D."/>
            <person name="Rokhsar D."/>
        </authorList>
    </citation>
    <scope>NUCLEOTIDE SEQUENCE [LARGE SCALE GENOMIC DNA]</scope>
    <source>
        <strain evidence="4">cv. Goldsmith</strain>
    </source>
</reference>
<dbReference type="AlphaFoldDB" id="A0A2G5F0N0"/>
<dbReference type="InterPro" id="IPR050715">
    <property type="entry name" value="LRR-SigEffector_domain"/>
</dbReference>
<protein>
    <recommendedName>
        <fullName evidence="5">NB-ARC domain-containing protein</fullName>
    </recommendedName>
</protein>
<evidence type="ECO:0008006" key="5">
    <source>
        <dbReference type="Google" id="ProtNLM"/>
    </source>
</evidence>
<organism evidence="3 4">
    <name type="scientific">Aquilegia coerulea</name>
    <name type="common">Rocky mountain columbine</name>
    <dbReference type="NCBI Taxonomy" id="218851"/>
    <lineage>
        <taxon>Eukaryota</taxon>
        <taxon>Viridiplantae</taxon>
        <taxon>Streptophyta</taxon>
        <taxon>Embryophyta</taxon>
        <taxon>Tracheophyta</taxon>
        <taxon>Spermatophyta</taxon>
        <taxon>Magnoliopsida</taxon>
        <taxon>Ranunculales</taxon>
        <taxon>Ranunculaceae</taxon>
        <taxon>Thalictroideae</taxon>
        <taxon>Aquilegia</taxon>
    </lineage>
</organism>
<dbReference type="STRING" id="218851.A0A2G5F0N0"/>